<organism evidence="6 7">
    <name type="scientific">Vagococcus intermedius</name>
    <dbReference type="NCBI Taxonomy" id="2991418"/>
    <lineage>
        <taxon>Bacteria</taxon>
        <taxon>Bacillati</taxon>
        <taxon>Bacillota</taxon>
        <taxon>Bacilli</taxon>
        <taxon>Lactobacillales</taxon>
        <taxon>Enterococcaceae</taxon>
        <taxon>Vagococcus</taxon>
    </lineage>
</organism>
<dbReference type="Gene3D" id="3.40.50.300">
    <property type="entry name" value="P-loop containing nucleotide triphosphate hydrolases"/>
    <property type="match status" value="2"/>
</dbReference>
<dbReference type="KEGG" id="vie:OL234_04945"/>
<feature type="coiled-coil region" evidence="4">
    <location>
        <begin position="395"/>
        <end position="422"/>
    </location>
</feature>
<dbReference type="PANTHER" id="PTHR32114:SF2">
    <property type="entry name" value="ABC TRANSPORTER ABCH.3"/>
    <property type="match status" value="1"/>
</dbReference>
<dbReference type="EMBL" id="CP110232">
    <property type="protein sequence ID" value="WEG74247.1"/>
    <property type="molecule type" value="Genomic_DNA"/>
</dbReference>
<feature type="coiled-coil region" evidence="4">
    <location>
        <begin position="550"/>
        <end position="584"/>
    </location>
</feature>
<dbReference type="SUPFAM" id="SSF52540">
    <property type="entry name" value="P-loop containing nucleoside triphosphate hydrolases"/>
    <property type="match status" value="2"/>
</dbReference>
<accession>A0AAF0CWP3</accession>
<dbReference type="Pfam" id="PF13476">
    <property type="entry name" value="AAA_23"/>
    <property type="match status" value="1"/>
</dbReference>
<gene>
    <name evidence="6" type="ORF">OL234_04945</name>
</gene>
<keyword evidence="7" id="KW-1185">Reference proteome</keyword>
<reference evidence="6" key="1">
    <citation type="submission" date="2022-10" db="EMBL/GenBank/DDBJ databases">
        <title>Vagococcus sp. isolated from poultry meat.</title>
        <authorList>
            <person name="Johansson P."/>
            <person name="Bjorkroth J."/>
        </authorList>
    </citation>
    <scope>NUCLEOTIDE SEQUENCE</scope>
    <source>
        <strain evidence="6">STAA11</strain>
    </source>
</reference>
<dbReference type="Proteomes" id="UP001179647">
    <property type="component" value="Chromosome"/>
</dbReference>
<evidence type="ECO:0000256" key="3">
    <source>
        <dbReference type="ARBA" id="ARBA00013368"/>
    </source>
</evidence>
<protein>
    <recommendedName>
        <fullName evidence="3">Nuclease SbcCD subunit C</fullName>
    </recommendedName>
</protein>
<evidence type="ECO:0000313" key="7">
    <source>
        <dbReference type="Proteomes" id="UP001179647"/>
    </source>
</evidence>
<sequence>MKPLVLKMNFFGPHRQAVIDFTKFDGDNSLFLISGDTGAGKTTIFDAMTYALFGTGTSSRDPMDMRSDFATETDETSVSLTFEHNGKFYRISRSPRQWLKGKSVKKSGLVEAKTKQQVSELSAPNGKETGIGYSQQKAVNQFIQELLGLTAEQFRQIILLPQNDFRKFLAAKSDSKETILRNLFGTKIFDDFMIELKTKHKLSHKERAMTEQELTGIFNNVEWPEDFKEQFELCRTTSEQHLLLNKVLKKIRKQELELEMQLAASDTKVSESEQIYTEAVHLIQSFERLEAYNKERLNLLKDEENVVKKETEYLKLKWAFDLSDTLKSKEKAVEKKEKLQAVLSDKLTEQVTLKKSVIALKEKHENLSKSSPDISKLKKEVENYKVVFIPAAQVLEKSKDNLVDYCRKQKEIEEKLNETTQECCLRQEEITDLSKLLSSLDDPQELSINYNRLLVEWKNVEGVAEKHAELLTKEQELTKKIKKEDNQQIKLIKELTEAKVSFSNKETERRELMILQLRQELEVGEACQICGSLEHPLLDKGVTSISNTSFKEAVEQYEQAQKLVISLEEQIAAQKVMLNVLRQQASELKGTISNSEHHLSSSYDYFATMWHEKFPRLTVPASYNQEGVLMTFKLTTDTLTKLTKRRDDITDNMQLSQEKLNVLLDKKEKVCQEEQKLSLSKDYEEKTIKELTQKHPNLASHAELTASLEKMEDKITHYEQAVEKIRYELSKMEQKVSVVDVEIKHHHAELSELENIIEKATDQLHHKINETEFVKSDSDLVELIKLSRTQEFHELKLEVESYKNRLSQLTDEIEELRMKTSAKDQPDLLLIEAQLQTLRLEKEELLTNKATVDERFNKIEKSYQKSEQLLKSYNLRHEEYTQLDSLTSAIMGENSVRLTLERYVLQAFLSDVLKYANDYYMPQLSNARYEFVLKEEKASRANQTGLEINVLDHATNEERSTDTLSGGESFIAALSIALSLAEVVQENAGGVRIDALFIDEGFGSLDYETLSKAMTVLESIGNNGRMVGIISHVTTMKDEIGQQLVLEKTGDGESKVKTLFK</sequence>
<evidence type="ECO:0000313" key="6">
    <source>
        <dbReference type="EMBL" id="WEG74247.1"/>
    </source>
</evidence>
<keyword evidence="4" id="KW-0175">Coiled coil</keyword>
<comment type="similarity">
    <text evidence="1">Belongs to the SMC family. SbcC subfamily.</text>
</comment>
<dbReference type="InterPro" id="IPR027417">
    <property type="entry name" value="P-loop_NTPase"/>
</dbReference>
<evidence type="ECO:0000256" key="2">
    <source>
        <dbReference type="ARBA" id="ARBA00011322"/>
    </source>
</evidence>
<dbReference type="GO" id="GO:0006302">
    <property type="term" value="P:double-strand break repair"/>
    <property type="evidence" value="ECO:0007669"/>
    <property type="project" value="InterPro"/>
</dbReference>
<dbReference type="Pfam" id="PF13558">
    <property type="entry name" value="SbcC_Walker_B"/>
    <property type="match status" value="1"/>
</dbReference>
<evidence type="ECO:0000256" key="4">
    <source>
        <dbReference type="SAM" id="Coils"/>
    </source>
</evidence>
<feature type="domain" description="Rad50/SbcC-type AAA" evidence="5">
    <location>
        <begin position="6"/>
        <end position="259"/>
    </location>
</feature>
<feature type="coiled-coil region" evidence="4">
    <location>
        <begin position="701"/>
        <end position="855"/>
    </location>
</feature>
<evidence type="ECO:0000256" key="1">
    <source>
        <dbReference type="ARBA" id="ARBA00006930"/>
    </source>
</evidence>
<dbReference type="RefSeq" id="WP_275470046.1">
    <property type="nucleotide sequence ID" value="NZ_CP110232.1"/>
</dbReference>
<dbReference type="PANTHER" id="PTHR32114">
    <property type="entry name" value="ABC TRANSPORTER ABCH.3"/>
    <property type="match status" value="1"/>
</dbReference>
<evidence type="ECO:0000259" key="5">
    <source>
        <dbReference type="Pfam" id="PF13476"/>
    </source>
</evidence>
<proteinExistence type="inferred from homology"/>
<dbReference type="InterPro" id="IPR038729">
    <property type="entry name" value="Rad50/SbcC_AAA"/>
</dbReference>
<dbReference type="GO" id="GO:0016887">
    <property type="term" value="F:ATP hydrolysis activity"/>
    <property type="evidence" value="ECO:0007669"/>
    <property type="project" value="InterPro"/>
</dbReference>
<comment type="subunit">
    <text evidence="2">Heterodimer of SbcC and SbcD.</text>
</comment>
<dbReference type="AlphaFoldDB" id="A0AAF0CWP3"/>
<name>A0AAF0CWP3_9ENTE</name>